<dbReference type="GO" id="GO:0016491">
    <property type="term" value="F:oxidoreductase activity"/>
    <property type="evidence" value="ECO:0007669"/>
    <property type="project" value="InterPro"/>
</dbReference>
<dbReference type="RefSeq" id="WP_115893205.1">
    <property type="nucleotide sequence ID" value="NZ_QTLC01000004.1"/>
</dbReference>
<comment type="caution">
    <text evidence="2">The sequence shown here is derived from an EMBL/GenBank/DDBJ whole genome shotgun (WGS) entry which is preliminary data.</text>
</comment>
<evidence type="ECO:0000313" key="2">
    <source>
        <dbReference type="EMBL" id="RDY72667.1"/>
    </source>
</evidence>
<sequence length="514" mass="59035">MDLDRFLHNLQFQSERVIPADWKAVWEDAPLPYKLYEHLQEVPLDSEIPLSLQEEDDLASKSERTRLSAFLWYTYGLARYSETAVPSADGSYPETIHAFRRFVPSGGGLYPSELYMYLKMEGFPDGVYHYDAAHHRLLLIREGHFDAFITEALGNRSDLSEAKGVLFVTTMFWKNFFKYNHFAYRLQGLDAGALLGQCREVGSCARFFTNVHFQFVDRSINHLLGLDDEEESTYAVIPFTDRTSSFFNQWSATEGGREIPAVHTSHYQRSNKVLDFPYIKKMNQHSMFDSPAQFGLLKEKEEVQDFYRSNSLPEVEPLAYDLAEVCRKRHSPELDFIKQTIPLKYIAMLLKETVQTSHTDLYTKSGRSSLSIYGCFHGVEGLADGAYRYNARTHSLIEIHQGDFRLPLQKAMKVDNVNLHQVPICFHIVGERTHYKKELGYRGYRIQQMEAGMLLQKLLLTASALGMNGHPLLGYDGKACDQMYQLESSGETTLIQIPVGFYQPRSWLVGNMHT</sequence>
<dbReference type="PANTHER" id="PTHR43745">
    <property type="entry name" value="NITROREDUCTASE MJ1384-RELATED"/>
    <property type="match status" value="1"/>
</dbReference>
<feature type="domain" description="Nitroreductase" evidence="1">
    <location>
        <begin position="386"/>
        <end position="500"/>
    </location>
</feature>
<dbReference type="CDD" id="cd02142">
    <property type="entry name" value="McbC_SagB-like_oxidoreductase"/>
    <property type="match status" value="2"/>
</dbReference>
<dbReference type="EMBL" id="QTLC01000004">
    <property type="protein sequence ID" value="RDY72667.1"/>
    <property type="molecule type" value="Genomic_DNA"/>
</dbReference>
<evidence type="ECO:0000313" key="3">
    <source>
        <dbReference type="Proteomes" id="UP000257032"/>
    </source>
</evidence>
<dbReference type="PANTHER" id="PTHR43745:SF2">
    <property type="entry name" value="NITROREDUCTASE MJ1384-RELATED"/>
    <property type="match status" value="1"/>
</dbReference>
<protein>
    <submittedName>
        <fullName evidence="2">SagB/ThcOx family dehydrogenase</fullName>
    </submittedName>
</protein>
<dbReference type="InterPro" id="IPR029479">
    <property type="entry name" value="Nitroreductase"/>
</dbReference>
<dbReference type="InterPro" id="IPR052544">
    <property type="entry name" value="Bacteriocin_Proc_Enz"/>
</dbReference>
<dbReference type="Proteomes" id="UP000257032">
    <property type="component" value="Unassembled WGS sequence"/>
</dbReference>
<accession>A0A3D8VTR1</accession>
<reference evidence="2 3" key="1">
    <citation type="submission" date="2018-08" db="EMBL/GenBank/DDBJ databases">
        <title>Genome sequence of strict halophilic Halobacillus trueperi SS1 isolated from Lunsu, a salty water body of North West Himalayas.</title>
        <authorList>
            <person name="Gupta S."/>
            <person name="Sharma P."/>
            <person name="Dev K."/>
            <person name="Baumler D."/>
            <person name="Sourirajan A."/>
        </authorList>
    </citation>
    <scope>NUCLEOTIDE SEQUENCE [LARGE SCALE GENOMIC DNA]</scope>
    <source>
        <strain evidence="2 3">SS1</strain>
    </source>
</reference>
<dbReference type="AlphaFoldDB" id="A0A3D8VTR1"/>
<dbReference type="NCBIfam" id="TIGR03605">
    <property type="entry name" value="antibiot_sagB"/>
    <property type="match status" value="1"/>
</dbReference>
<dbReference type="Pfam" id="PF00881">
    <property type="entry name" value="Nitroreductase"/>
    <property type="match status" value="1"/>
</dbReference>
<organism evidence="2 3">
    <name type="scientific">Halobacillus trueperi</name>
    <dbReference type="NCBI Taxonomy" id="156205"/>
    <lineage>
        <taxon>Bacteria</taxon>
        <taxon>Bacillati</taxon>
        <taxon>Bacillota</taxon>
        <taxon>Bacilli</taxon>
        <taxon>Bacillales</taxon>
        <taxon>Bacillaceae</taxon>
        <taxon>Halobacillus</taxon>
    </lineage>
</organism>
<dbReference type="InterPro" id="IPR000415">
    <property type="entry name" value="Nitroreductase-like"/>
</dbReference>
<dbReference type="Gene3D" id="3.40.109.10">
    <property type="entry name" value="NADH Oxidase"/>
    <property type="match status" value="2"/>
</dbReference>
<evidence type="ECO:0000259" key="1">
    <source>
        <dbReference type="Pfam" id="PF00881"/>
    </source>
</evidence>
<dbReference type="InterPro" id="IPR020051">
    <property type="entry name" value="SagB-type_dehydrogenase"/>
</dbReference>
<proteinExistence type="predicted"/>
<name>A0A3D8VTR1_9BACI</name>
<dbReference type="SUPFAM" id="SSF55469">
    <property type="entry name" value="FMN-dependent nitroreductase-like"/>
    <property type="match status" value="1"/>
</dbReference>
<gene>
    <name evidence="2" type="ORF">DXT76_00815</name>
</gene>